<dbReference type="STRING" id="1237149.C900_01443"/>
<dbReference type="Proteomes" id="UP000011135">
    <property type="component" value="Unassembled WGS sequence"/>
</dbReference>
<proteinExistence type="predicted"/>
<protein>
    <submittedName>
        <fullName evidence="1">Uncharacterized protein</fullName>
    </submittedName>
</protein>
<dbReference type="RefSeq" id="WP_009577650.1">
    <property type="nucleotide sequence ID" value="NZ_AMZN01000002.1"/>
</dbReference>
<dbReference type="AlphaFoldDB" id="L8K0B7"/>
<evidence type="ECO:0000313" key="1">
    <source>
        <dbReference type="EMBL" id="ELR73833.1"/>
    </source>
</evidence>
<reference evidence="1 2" key="1">
    <citation type="submission" date="2012-12" db="EMBL/GenBank/DDBJ databases">
        <title>Genome assembly of Fulvivirga imtechensis AK7.</title>
        <authorList>
            <person name="Nupur N."/>
            <person name="Khatri I."/>
            <person name="Kumar R."/>
            <person name="Subramanian S."/>
            <person name="Pinnaka A."/>
        </authorList>
    </citation>
    <scope>NUCLEOTIDE SEQUENCE [LARGE SCALE GENOMIC DNA]</scope>
    <source>
        <strain evidence="1 2">AK7</strain>
    </source>
</reference>
<accession>L8K0B7</accession>
<comment type="caution">
    <text evidence="1">The sequence shown here is derived from an EMBL/GenBank/DDBJ whole genome shotgun (WGS) entry which is preliminary data.</text>
</comment>
<keyword evidence="2" id="KW-1185">Reference proteome</keyword>
<name>L8K0B7_9BACT</name>
<sequence length="289" mass="34510">MNIFKNIFSSKKATTKSNKVYFKTLNYNVLEGQIDPSRLESLQEYDGEYNYELSNKYFENALFYSESDKNLIRFQIFFTKHAHFRYPEFYRDSQEIQDHYKNQYETPFFFSLSNDQLKKKYHPTFQLGEFLNLKDFKDIILPNLKFDFINEIKPNVLDKNGYYVFYNWDFFEETQISPYSNSFLRYIDFLPYNSRTNKYNSKEHAKIGAFNALLENACSTADTRLKGLKFKLRNPKLNTLTMDDHLQIATPSIRSLNELESGIIEREIDDSLKEIERQGMKPFEIIKNS</sequence>
<organism evidence="1 2">
    <name type="scientific">Fulvivirga imtechensis AK7</name>
    <dbReference type="NCBI Taxonomy" id="1237149"/>
    <lineage>
        <taxon>Bacteria</taxon>
        <taxon>Pseudomonadati</taxon>
        <taxon>Bacteroidota</taxon>
        <taxon>Cytophagia</taxon>
        <taxon>Cytophagales</taxon>
        <taxon>Fulvivirgaceae</taxon>
        <taxon>Fulvivirga</taxon>
    </lineage>
</organism>
<gene>
    <name evidence="1" type="ORF">C900_01443</name>
</gene>
<dbReference type="EMBL" id="AMZN01000002">
    <property type="protein sequence ID" value="ELR73833.1"/>
    <property type="molecule type" value="Genomic_DNA"/>
</dbReference>
<evidence type="ECO:0000313" key="2">
    <source>
        <dbReference type="Proteomes" id="UP000011135"/>
    </source>
</evidence>